<dbReference type="Proteomes" id="UP000250140">
    <property type="component" value="Unassembled WGS sequence"/>
</dbReference>
<proteinExistence type="predicted"/>
<evidence type="ECO:0000313" key="2">
    <source>
        <dbReference type="EMBL" id="OCL05166.1"/>
    </source>
</evidence>
<keyword evidence="1" id="KW-0472">Membrane</keyword>
<sequence length="152" mass="16838">MSQSFIDPLPLKIYPSLLLPLVIPLAIFILSLTPIYTSKNAMAMPRNRSFFNYNLGFSPSLLITISLLSFHVSCVASEKNEANSTRPIHLVGVNLGLGLGIPIGLCIIGVLVWWTVRRARLNRRASINDSEGGRGWTALRRGSYGIEEIRML</sequence>
<feature type="transmembrane region" description="Helical" evidence="1">
    <location>
        <begin position="50"/>
        <end position="70"/>
    </location>
</feature>
<gene>
    <name evidence="2" type="ORF">AOQ84DRAFT_414174</name>
</gene>
<feature type="transmembrane region" description="Helical" evidence="1">
    <location>
        <begin position="17"/>
        <end position="38"/>
    </location>
</feature>
<name>A0A8E2EUP7_9PEZI</name>
<evidence type="ECO:0000313" key="3">
    <source>
        <dbReference type="Proteomes" id="UP000250140"/>
    </source>
</evidence>
<reference evidence="2 3" key="1">
    <citation type="journal article" date="2016" name="Nat. Commun.">
        <title>Ectomycorrhizal ecology is imprinted in the genome of the dominant symbiotic fungus Cenococcum geophilum.</title>
        <authorList>
            <consortium name="DOE Joint Genome Institute"/>
            <person name="Peter M."/>
            <person name="Kohler A."/>
            <person name="Ohm R.A."/>
            <person name="Kuo A."/>
            <person name="Krutzmann J."/>
            <person name="Morin E."/>
            <person name="Arend M."/>
            <person name="Barry K.W."/>
            <person name="Binder M."/>
            <person name="Choi C."/>
            <person name="Clum A."/>
            <person name="Copeland A."/>
            <person name="Grisel N."/>
            <person name="Haridas S."/>
            <person name="Kipfer T."/>
            <person name="LaButti K."/>
            <person name="Lindquist E."/>
            <person name="Lipzen A."/>
            <person name="Maire R."/>
            <person name="Meier B."/>
            <person name="Mihaltcheva S."/>
            <person name="Molinier V."/>
            <person name="Murat C."/>
            <person name="Poggeler S."/>
            <person name="Quandt C.A."/>
            <person name="Sperisen C."/>
            <person name="Tritt A."/>
            <person name="Tisserant E."/>
            <person name="Crous P.W."/>
            <person name="Henrissat B."/>
            <person name="Nehls U."/>
            <person name="Egli S."/>
            <person name="Spatafora J.W."/>
            <person name="Grigoriev I.V."/>
            <person name="Martin F.M."/>
        </authorList>
    </citation>
    <scope>NUCLEOTIDE SEQUENCE [LARGE SCALE GENOMIC DNA]</scope>
    <source>
        <strain evidence="2 3">CBS 207.34</strain>
    </source>
</reference>
<keyword evidence="3" id="KW-1185">Reference proteome</keyword>
<evidence type="ECO:0000256" key="1">
    <source>
        <dbReference type="SAM" id="Phobius"/>
    </source>
</evidence>
<dbReference type="AlphaFoldDB" id="A0A8E2EUP7"/>
<feature type="transmembrane region" description="Helical" evidence="1">
    <location>
        <begin position="90"/>
        <end position="114"/>
    </location>
</feature>
<accession>A0A8E2EUP7</accession>
<keyword evidence="1" id="KW-0812">Transmembrane</keyword>
<organism evidence="2 3">
    <name type="scientific">Glonium stellatum</name>
    <dbReference type="NCBI Taxonomy" id="574774"/>
    <lineage>
        <taxon>Eukaryota</taxon>
        <taxon>Fungi</taxon>
        <taxon>Dikarya</taxon>
        <taxon>Ascomycota</taxon>
        <taxon>Pezizomycotina</taxon>
        <taxon>Dothideomycetes</taxon>
        <taxon>Pleosporomycetidae</taxon>
        <taxon>Gloniales</taxon>
        <taxon>Gloniaceae</taxon>
        <taxon>Glonium</taxon>
    </lineage>
</organism>
<dbReference type="EMBL" id="KV750360">
    <property type="protein sequence ID" value="OCL05166.1"/>
    <property type="molecule type" value="Genomic_DNA"/>
</dbReference>
<protein>
    <submittedName>
        <fullName evidence="2">Uncharacterized protein</fullName>
    </submittedName>
</protein>
<keyword evidence="1" id="KW-1133">Transmembrane helix</keyword>